<dbReference type="SMART" id="SM00796">
    <property type="entry name" value="AHS1"/>
    <property type="match status" value="1"/>
</dbReference>
<dbReference type="InterPro" id="IPR003833">
    <property type="entry name" value="CT_C_D"/>
</dbReference>
<evidence type="ECO:0000313" key="1">
    <source>
        <dbReference type="EMBL" id="URZ12882.1"/>
    </source>
</evidence>
<dbReference type="KEGG" id="crw:CROST_036270"/>
<reference evidence="1 2" key="1">
    <citation type="submission" date="2022-04" db="EMBL/GenBank/DDBJ databases">
        <title>Genome sequence of C. roseum typestrain.</title>
        <authorList>
            <person name="Poehlein A."/>
            <person name="Schoch T."/>
            <person name="Duerre P."/>
            <person name="Daniel R."/>
        </authorList>
    </citation>
    <scope>NUCLEOTIDE SEQUENCE [LARGE SCALE GENOMIC DNA]</scope>
    <source>
        <strain evidence="1 2">DSM 7320</strain>
    </source>
</reference>
<proteinExistence type="predicted"/>
<dbReference type="PANTHER" id="PTHR34698:SF2">
    <property type="entry name" value="5-OXOPROLINASE SUBUNIT B"/>
    <property type="match status" value="1"/>
</dbReference>
<dbReference type="EC" id="3.5.2.9" evidence="1"/>
<accession>A0A1S8KYR8</accession>
<protein>
    <submittedName>
        <fullName evidence="1">5-oxoprolinase subunit B</fullName>
        <ecNumber evidence="1">3.5.2.9</ecNumber>
    </submittedName>
</protein>
<dbReference type="NCBIfam" id="TIGR00370">
    <property type="entry name" value="5-oxoprolinase subunit PxpB"/>
    <property type="match status" value="1"/>
</dbReference>
<evidence type="ECO:0000313" key="2">
    <source>
        <dbReference type="Proteomes" id="UP000190951"/>
    </source>
</evidence>
<dbReference type="InterPro" id="IPR010016">
    <property type="entry name" value="PxpB"/>
</dbReference>
<dbReference type="AlphaFoldDB" id="A0A1S8KYR8"/>
<keyword evidence="1" id="KW-0378">Hydrolase</keyword>
<organism evidence="1 2">
    <name type="scientific">Clostridium felsineum</name>
    <dbReference type="NCBI Taxonomy" id="36839"/>
    <lineage>
        <taxon>Bacteria</taxon>
        <taxon>Bacillati</taxon>
        <taxon>Bacillota</taxon>
        <taxon>Clostridia</taxon>
        <taxon>Eubacteriales</taxon>
        <taxon>Clostridiaceae</taxon>
        <taxon>Clostridium</taxon>
    </lineage>
</organism>
<keyword evidence="2" id="KW-1185">Reference proteome</keyword>
<dbReference type="Pfam" id="PF02682">
    <property type="entry name" value="CT_C_D"/>
    <property type="match status" value="1"/>
</dbReference>
<dbReference type="STRING" id="84029.CROST_38430"/>
<dbReference type="InterPro" id="IPR029000">
    <property type="entry name" value="Cyclophilin-like_dom_sf"/>
</dbReference>
<dbReference type="EMBL" id="CP096983">
    <property type="protein sequence ID" value="URZ12882.1"/>
    <property type="molecule type" value="Genomic_DNA"/>
</dbReference>
<dbReference type="PANTHER" id="PTHR34698">
    <property type="entry name" value="5-OXOPROLINASE SUBUNIT B"/>
    <property type="match status" value="1"/>
</dbReference>
<dbReference type="Proteomes" id="UP000190951">
    <property type="component" value="Chromosome"/>
</dbReference>
<dbReference type="SUPFAM" id="SSF160467">
    <property type="entry name" value="PH0987 N-terminal domain-like"/>
    <property type="match status" value="1"/>
</dbReference>
<dbReference type="RefSeq" id="WP_077832236.1">
    <property type="nucleotide sequence ID" value="NZ_CP096983.1"/>
</dbReference>
<gene>
    <name evidence="1" type="primary">pxpB</name>
    <name evidence="1" type="ORF">CROST_036270</name>
</gene>
<dbReference type="SUPFAM" id="SSF50891">
    <property type="entry name" value="Cyclophilin-like"/>
    <property type="match status" value="1"/>
</dbReference>
<name>A0A1S8KYR8_9CLOT</name>
<dbReference type="Gene3D" id="3.30.1360.40">
    <property type="match status" value="1"/>
</dbReference>
<dbReference type="GO" id="GO:0017168">
    <property type="term" value="F:5-oxoprolinase (ATP-hydrolyzing) activity"/>
    <property type="evidence" value="ECO:0007669"/>
    <property type="project" value="UniProtKB-EC"/>
</dbReference>
<sequence length="236" mass="26456">MKNNVKIFSINEVSIMLEFGGGIDAVTQKKIKTLCDYLDANPFRGMIEYVPAYTNVMVIYDPVIVKKNLYHRPAYETVKTILQDIVKKLDFSNMKEPRVVSIPVCYGGKFGPDLEYSAQYSNMSKEEFIRVHASGKYLVHMIGFAPGYPYLGGMDERIAVPRKETPRTAVPKGSVAIGGVQTGVYSISTPGGWNIIGRTPIELFRPNDKNPSFLRAGDVVEFVPISEDEYERQVVE</sequence>
<dbReference type="Gene3D" id="2.40.100.10">
    <property type="entry name" value="Cyclophilin-like"/>
    <property type="match status" value="1"/>
</dbReference>